<dbReference type="PRINTS" id="PR00344">
    <property type="entry name" value="BCTRLSENSOR"/>
</dbReference>
<evidence type="ECO:0000256" key="11">
    <source>
        <dbReference type="ARBA" id="ARBA00022989"/>
    </source>
</evidence>
<dbReference type="SMART" id="SM00387">
    <property type="entry name" value="HATPase_c"/>
    <property type="match status" value="1"/>
</dbReference>
<comment type="subcellular location">
    <subcellularLocation>
        <location evidence="2">Cell membrane</location>
        <topology evidence="2">Multi-pass membrane protein</topology>
    </subcellularLocation>
</comment>
<dbReference type="InterPro" id="IPR003661">
    <property type="entry name" value="HisK_dim/P_dom"/>
</dbReference>
<feature type="transmembrane region" description="Helical" evidence="14">
    <location>
        <begin position="34"/>
        <end position="54"/>
    </location>
</feature>
<dbReference type="InterPro" id="IPR004358">
    <property type="entry name" value="Sig_transdc_His_kin-like_C"/>
</dbReference>
<comment type="catalytic activity">
    <reaction evidence="1">
        <text>ATP + protein L-histidine = ADP + protein N-phospho-L-histidine.</text>
        <dbReference type="EC" id="2.7.13.3"/>
    </reaction>
</comment>
<dbReference type="InterPro" id="IPR003594">
    <property type="entry name" value="HATPase_dom"/>
</dbReference>
<keyword evidence="4" id="KW-1003">Cell membrane</keyword>
<organism evidence="16 17">
    <name type="scientific">Bacillus badius</name>
    <dbReference type="NCBI Taxonomy" id="1455"/>
    <lineage>
        <taxon>Bacteria</taxon>
        <taxon>Bacillati</taxon>
        <taxon>Bacillota</taxon>
        <taxon>Bacilli</taxon>
        <taxon>Bacillales</taxon>
        <taxon>Bacillaceae</taxon>
        <taxon>Pseudobacillus</taxon>
    </lineage>
</organism>
<keyword evidence="17" id="KW-1185">Reference proteome</keyword>
<keyword evidence="11 14" id="KW-1133">Transmembrane helix</keyword>
<evidence type="ECO:0000256" key="2">
    <source>
        <dbReference type="ARBA" id="ARBA00004651"/>
    </source>
</evidence>
<evidence type="ECO:0000256" key="1">
    <source>
        <dbReference type="ARBA" id="ARBA00000085"/>
    </source>
</evidence>
<dbReference type="InterPro" id="IPR036890">
    <property type="entry name" value="HATPase_C_sf"/>
</dbReference>
<dbReference type="GO" id="GO:0016301">
    <property type="term" value="F:kinase activity"/>
    <property type="evidence" value="ECO:0007669"/>
    <property type="project" value="UniProtKB-KW"/>
</dbReference>
<evidence type="ECO:0000256" key="9">
    <source>
        <dbReference type="ARBA" id="ARBA00022777"/>
    </source>
</evidence>
<sequence>MKLFFREHLLLITLQLIQFSSISLILWLDGYHHFSALLYAVFLSLFFLVLYLFYQAITRHLFYKKLQNGLSSPDEALEKTGSSPAALALDTLLKSQYQLYMTTLQQAEKRQEEQLEFMDRWVHQMKTPLSVIELTAQNLDEPDSSNIREETERMRHSLNTVLYNARLRTINQDFQIKPVALAQTVQAVNSENKRFYIRNRVYPRFKEQRPGIMVESDEKWLVFILEQLVQNAVKYSAGKSSSVEISLYEREGAAILEIQDWGIGIPPEDRKRIFHKFFTGANGRKYRESTGMGLYLVNEVCHYLGHRLEVESEVGKGSIFRLVFPPSQNLTSM</sequence>
<dbReference type="Gene3D" id="3.30.565.10">
    <property type="entry name" value="Histidine kinase-like ATPase, C-terminal domain"/>
    <property type="match status" value="1"/>
</dbReference>
<dbReference type="Proteomes" id="UP000031982">
    <property type="component" value="Unassembled WGS sequence"/>
</dbReference>
<keyword evidence="12" id="KW-0902">Two-component regulatory system</keyword>
<dbReference type="RefSeq" id="WP_041099042.1">
    <property type="nucleotide sequence ID" value="NZ_JARTHD010000021.1"/>
</dbReference>
<keyword evidence="10" id="KW-0067">ATP-binding</keyword>
<keyword evidence="7 14" id="KW-0812">Transmembrane</keyword>
<keyword evidence="5" id="KW-0597">Phosphoprotein</keyword>
<dbReference type="InterPro" id="IPR005467">
    <property type="entry name" value="His_kinase_dom"/>
</dbReference>
<evidence type="ECO:0000256" key="10">
    <source>
        <dbReference type="ARBA" id="ARBA00022840"/>
    </source>
</evidence>
<name>A0ABR5ARZ3_BACBA</name>
<proteinExistence type="predicted"/>
<dbReference type="SUPFAM" id="SSF47384">
    <property type="entry name" value="Homodimeric domain of signal transducing histidine kinase"/>
    <property type="match status" value="1"/>
</dbReference>
<evidence type="ECO:0000256" key="12">
    <source>
        <dbReference type="ARBA" id="ARBA00023012"/>
    </source>
</evidence>
<dbReference type="InterPro" id="IPR036097">
    <property type="entry name" value="HisK_dim/P_sf"/>
</dbReference>
<evidence type="ECO:0000313" key="16">
    <source>
        <dbReference type="EMBL" id="KIL77527.1"/>
    </source>
</evidence>
<dbReference type="PROSITE" id="PS50109">
    <property type="entry name" value="HIS_KIN"/>
    <property type="match status" value="1"/>
</dbReference>
<dbReference type="PANTHER" id="PTHR45453:SF2">
    <property type="entry name" value="HISTIDINE KINASE"/>
    <property type="match status" value="1"/>
</dbReference>
<evidence type="ECO:0000256" key="5">
    <source>
        <dbReference type="ARBA" id="ARBA00022553"/>
    </source>
</evidence>
<dbReference type="SMART" id="SM00388">
    <property type="entry name" value="HisKA"/>
    <property type="match status" value="1"/>
</dbReference>
<evidence type="ECO:0000256" key="14">
    <source>
        <dbReference type="SAM" id="Phobius"/>
    </source>
</evidence>
<evidence type="ECO:0000256" key="3">
    <source>
        <dbReference type="ARBA" id="ARBA00012438"/>
    </source>
</evidence>
<comment type="caution">
    <text evidence="16">The sequence shown here is derived from an EMBL/GenBank/DDBJ whole genome shotgun (WGS) entry which is preliminary data.</text>
</comment>
<dbReference type="Gene3D" id="1.10.287.130">
    <property type="match status" value="1"/>
</dbReference>
<protein>
    <recommendedName>
        <fullName evidence="3">histidine kinase</fullName>
        <ecNumber evidence="3">2.7.13.3</ecNumber>
    </recommendedName>
</protein>
<reference evidence="16 17" key="1">
    <citation type="submission" date="2015-01" db="EMBL/GenBank/DDBJ databases">
        <title>Genome Assembly of Bacillus badius MTCC 1458.</title>
        <authorList>
            <person name="Verma A."/>
            <person name="Khatri I."/>
            <person name="Mual P."/>
            <person name="Subramanian S."/>
            <person name="Krishnamurthi S."/>
        </authorList>
    </citation>
    <scope>NUCLEOTIDE SEQUENCE [LARGE SCALE GENOMIC DNA]</scope>
    <source>
        <strain evidence="16 17">MTCC 1458</strain>
    </source>
</reference>
<accession>A0ABR5ARZ3</accession>
<keyword evidence="8" id="KW-0547">Nucleotide-binding</keyword>
<evidence type="ECO:0000259" key="15">
    <source>
        <dbReference type="PROSITE" id="PS50109"/>
    </source>
</evidence>
<feature type="domain" description="Histidine kinase" evidence="15">
    <location>
        <begin position="120"/>
        <end position="328"/>
    </location>
</feature>
<dbReference type="InterPro" id="IPR050351">
    <property type="entry name" value="BphY/WalK/GraS-like"/>
</dbReference>
<evidence type="ECO:0000313" key="17">
    <source>
        <dbReference type="Proteomes" id="UP000031982"/>
    </source>
</evidence>
<dbReference type="PANTHER" id="PTHR45453">
    <property type="entry name" value="PHOSPHATE REGULON SENSOR PROTEIN PHOR"/>
    <property type="match status" value="1"/>
</dbReference>
<feature type="transmembrane region" description="Helical" evidence="14">
    <location>
        <begin position="9"/>
        <end position="28"/>
    </location>
</feature>
<dbReference type="SUPFAM" id="SSF55874">
    <property type="entry name" value="ATPase domain of HSP90 chaperone/DNA topoisomerase II/histidine kinase"/>
    <property type="match status" value="1"/>
</dbReference>
<dbReference type="CDD" id="cd00082">
    <property type="entry name" value="HisKA"/>
    <property type="match status" value="1"/>
</dbReference>
<evidence type="ECO:0000256" key="7">
    <source>
        <dbReference type="ARBA" id="ARBA00022692"/>
    </source>
</evidence>
<keyword evidence="13 14" id="KW-0472">Membrane</keyword>
<evidence type="ECO:0000256" key="4">
    <source>
        <dbReference type="ARBA" id="ARBA00022475"/>
    </source>
</evidence>
<gene>
    <name evidence="16" type="ORF">SD77_1200</name>
</gene>
<evidence type="ECO:0000256" key="13">
    <source>
        <dbReference type="ARBA" id="ARBA00023136"/>
    </source>
</evidence>
<keyword evidence="6" id="KW-0808">Transferase</keyword>
<evidence type="ECO:0000256" key="8">
    <source>
        <dbReference type="ARBA" id="ARBA00022741"/>
    </source>
</evidence>
<dbReference type="EMBL" id="JXLP01000013">
    <property type="protein sequence ID" value="KIL77527.1"/>
    <property type="molecule type" value="Genomic_DNA"/>
</dbReference>
<dbReference type="Pfam" id="PF02518">
    <property type="entry name" value="HATPase_c"/>
    <property type="match status" value="1"/>
</dbReference>
<evidence type="ECO:0000256" key="6">
    <source>
        <dbReference type="ARBA" id="ARBA00022679"/>
    </source>
</evidence>
<dbReference type="EC" id="2.7.13.3" evidence="3"/>
<keyword evidence="9 16" id="KW-0418">Kinase</keyword>